<protein>
    <submittedName>
        <fullName evidence="6">Transcription initiation factor TFIIE subunit alpha</fullName>
    </submittedName>
</protein>
<comment type="caution">
    <text evidence="6">The sequence shown here is derived from an EMBL/GenBank/DDBJ whole genome shotgun (WGS) entry which is preliminary data.</text>
</comment>
<sequence>MRQLRTLILLLPFCHPLHDDHATPSTQATPAITTSRASLTRDCVSVAHPPRPPLPALLSSPRDLHLTSDLFKLPPSSPSSIHPNVLTSIAFTMDLAKTLVRSVVRAFYETKHILIIDALVIHSALRDDDLAYLISMNIKDLHKMCQKLKEDRLLASYGPHHLLGFRLALHSRSELREGQQRPNNRTYYYIDYRQTIDAIKWRVYKIDKDLQGPVVPPSEKKEYFCDHCKAEWTQMEVLDSVGPAGFLCHRCGTVLRHGDGGKSGGHERSTRMNNQFKFITDLLPKIDSVVIPDNDFEAAFNSRRAVMRDAMHQTHTSIGVDAMNRPTAVKGMANTGPSTLSVSIQAGNGPTEEEKAEERAQRERVAQQNALPSWMSNSTITGEAFKTDQVAGVQALDDDVKHPTAKAKTDATAEADIDDYFSRLKRQAAEEAQKNQNGNNDDGEDGEDDDDEDGEDDDEEDDEAMFEDVVQTGNNSGAATPASPGGGLAPPPPRNAASPPRSTPFGVGNGTSTLPKAPSPLRQAHSQSSLKREAMSDPPSPTSSPKKMKLEDGATEPAAEPAKVVVKAEAEDNDEDEEGFEFEDV</sequence>
<feature type="chain" id="PRO_5002454603" evidence="4">
    <location>
        <begin position="23"/>
        <end position="585"/>
    </location>
</feature>
<name>A0A0F2LS71_SPOSC</name>
<feature type="region of interest" description="Disordered" evidence="3">
    <location>
        <begin position="428"/>
        <end position="585"/>
    </location>
</feature>
<feature type="compositionally biased region" description="Low complexity" evidence="3">
    <location>
        <begin position="556"/>
        <end position="567"/>
    </location>
</feature>
<accession>A0A0F2LS71</accession>
<dbReference type="VEuPathDB" id="FungiDB:SPSK_05056"/>
<feature type="compositionally biased region" description="Acidic residues" evidence="3">
    <location>
        <begin position="571"/>
        <end position="585"/>
    </location>
</feature>
<evidence type="ECO:0000259" key="5">
    <source>
        <dbReference type="PROSITE" id="PS51344"/>
    </source>
</evidence>
<dbReference type="InterPro" id="IPR002853">
    <property type="entry name" value="TFIIE_asu"/>
</dbReference>
<evidence type="ECO:0000313" key="7">
    <source>
        <dbReference type="Proteomes" id="UP000033710"/>
    </source>
</evidence>
<feature type="compositionally biased region" description="Basic and acidic residues" evidence="3">
    <location>
        <begin position="352"/>
        <end position="362"/>
    </location>
</feature>
<dbReference type="RefSeq" id="XP_016583039.1">
    <property type="nucleotide sequence ID" value="XM_016731809.1"/>
</dbReference>
<feature type="domain" description="HTH TFE/IIEalpha-type" evidence="5">
    <location>
        <begin position="96"/>
        <end position="200"/>
    </location>
</feature>
<reference evidence="6 7" key="1">
    <citation type="journal article" date="2014" name="BMC Genomics">
        <title>Comparative genomics of the major fungal agents of human and animal Sporotrichosis: Sporothrix schenckii and Sporothrix brasiliensis.</title>
        <authorList>
            <person name="Teixeira M.M."/>
            <person name="de Almeida L.G."/>
            <person name="Kubitschek-Barreira P."/>
            <person name="Alves F.L."/>
            <person name="Kioshima E.S."/>
            <person name="Abadio A.K."/>
            <person name="Fernandes L."/>
            <person name="Derengowski L.S."/>
            <person name="Ferreira K.S."/>
            <person name="Souza R.C."/>
            <person name="Ruiz J.C."/>
            <person name="de Andrade N.C."/>
            <person name="Paes H.C."/>
            <person name="Nicola A.M."/>
            <person name="Albuquerque P."/>
            <person name="Gerber A.L."/>
            <person name="Martins V.P."/>
            <person name="Peconick L.D."/>
            <person name="Neto A.V."/>
            <person name="Chaucanez C.B."/>
            <person name="Silva P.A."/>
            <person name="Cunha O.L."/>
            <person name="de Oliveira F.F."/>
            <person name="dos Santos T.C."/>
            <person name="Barros A.L."/>
            <person name="Soares M.A."/>
            <person name="de Oliveira L.M."/>
            <person name="Marini M.M."/>
            <person name="Villalobos-Duno H."/>
            <person name="Cunha M.M."/>
            <person name="de Hoog S."/>
            <person name="da Silveira J.F."/>
            <person name="Henrissat B."/>
            <person name="Nino-Vega G.A."/>
            <person name="Cisalpino P.S."/>
            <person name="Mora-Montes H.M."/>
            <person name="Almeida S.R."/>
            <person name="Stajich J.E."/>
            <person name="Lopes-Bezerra L.M."/>
            <person name="Vasconcelos A.T."/>
            <person name="Felipe M.S."/>
        </authorList>
    </citation>
    <scope>NUCLEOTIDE SEQUENCE [LARGE SCALE GENOMIC DNA]</scope>
    <source>
        <strain evidence="6 7">1099-18</strain>
    </source>
</reference>
<dbReference type="OrthoDB" id="361102at2759"/>
<evidence type="ECO:0000256" key="1">
    <source>
        <dbReference type="ARBA" id="ARBA00023015"/>
    </source>
</evidence>
<dbReference type="PANTHER" id="PTHR13097:SF7">
    <property type="entry name" value="GENERAL TRANSCRIPTION FACTOR IIE SUBUNIT 1"/>
    <property type="match status" value="1"/>
</dbReference>
<dbReference type="GeneID" id="27667086"/>
<dbReference type="InterPro" id="IPR039997">
    <property type="entry name" value="TFE"/>
</dbReference>
<feature type="compositionally biased region" description="Acidic residues" evidence="3">
    <location>
        <begin position="441"/>
        <end position="466"/>
    </location>
</feature>
<evidence type="ECO:0000256" key="3">
    <source>
        <dbReference type="SAM" id="MobiDB-lite"/>
    </source>
</evidence>
<keyword evidence="1" id="KW-0805">Transcription regulation</keyword>
<organism evidence="6 7">
    <name type="scientific">Sporothrix schenckii 1099-18</name>
    <dbReference type="NCBI Taxonomy" id="1397361"/>
    <lineage>
        <taxon>Eukaryota</taxon>
        <taxon>Fungi</taxon>
        <taxon>Dikarya</taxon>
        <taxon>Ascomycota</taxon>
        <taxon>Pezizomycotina</taxon>
        <taxon>Sordariomycetes</taxon>
        <taxon>Sordariomycetidae</taxon>
        <taxon>Ophiostomatales</taxon>
        <taxon>Ophiostomataceae</taxon>
        <taxon>Sporothrix</taxon>
    </lineage>
</organism>
<keyword evidence="6" id="KW-0648">Protein biosynthesis</keyword>
<dbReference type="EMBL" id="AXCR01000012">
    <property type="protein sequence ID" value="KJR80363.1"/>
    <property type="molecule type" value="Genomic_DNA"/>
</dbReference>
<dbReference type="Pfam" id="PF02002">
    <property type="entry name" value="TFIIE_alpha"/>
    <property type="match status" value="1"/>
</dbReference>
<proteinExistence type="predicted"/>
<reference evidence="6 7" key="2">
    <citation type="journal article" date="2015" name="Eukaryot. Cell">
        <title>Asexual propagation of a virulent clone complex in a human and feline outbreak of sporotrichosis.</title>
        <authorList>
            <person name="Teixeira Mde M."/>
            <person name="Rodrigues A.M."/>
            <person name="Tsui C.K."/>
            <person name="de Almeida L.G."/>
            <person name="Van Diepeningen A.D."/>
            <person name="van den Ende B.G."/>
            <person name="Fernandes G.F."/>
            <person name="Kano R."/>
            <person name="Hamelin R.C."/>
            <person name="Lopes-Bezerra L.M."/>
            <person name="Vasconcelos A.T."/>
            <person name="de Hoog S."/>
            <person name="de Camargo Z.P."/>
            <person name="Felipe M.S."/>
        </authorList>
    </citation>
    <scope>NUCLEOTIDE SEQUENCE [LARGE SCALE GENOMIC DNA]</scope>
    <source>
        <strain evidence="6 7">1099-18</strain>
    </source>
</reference>
<dbReference type="InterPro" id="IPR017919">
    <property type="entry name" value="TFIIE/TFIIEa_HTH"/>
</dbReference>
<dbReference type="PANTHER" id="PTHR13097">
    <property type="entry name" value="TRANSCRIPTION INITIATION FACTOR IIE, ALPHA SUBUNIT"/>
    <property type="match status" value="1"/>
</dbReference>
<dbReference type="Proteomes" id="UP000033710">
    <property type="component" value="Unassembled WGS sequence"/>
</dbReference>
<gene>
    <name evidence="6" type="ORF">SPSK_05056</name>
</gene>
<keyword evidence="6" id="KW-0396">Initiation factor</keyword>
<dbReference type="PROSITE" id="PS51344">
    <property type="entry name" value="HTH_TFE_IIE"/>
    <property type="match status" value="1"/>
</dbReference>
<dbReference type="InterPro" id="IPR024550">
    <property type="entry name" value="TFIIEa/SarR/Rpc3_HTH_dom"/>
</dbReference>
<keyword evidence="2" id="KW-0804">Transcription</keyword>
<feature type="compositionally biased region" description="Polar residues" evidence="3">
    <location>
        <begin position="335"/>
        <end position="348"/>
    </location>
</feature>
<feature type="region of interest" description="Disordered" evidence="3">
    <location>
        <begin position="334"/>
        <end position="362"/>
    </location>
</feature>
<evidence type="ECO:0000256" key="4">
    <source>
        <dbReference type="SAM" id="SignalP"/>
    </source>
</evidence>
<dbReference type="GO" id="GO:0006367">
    <property type="term" value="P:transcription initiation at RNA polymerase II promoter"/>
    <property type="evidence" value="ECO:0007669"/>
    <property type="project" value="InterPro"/>
</dbReference>
<dbReference type="GO" id="GO:0005673">
    <property type="term" value="C:transcription factor TFIIE complex"/>
    <property type="evidence" value="ECO:0007669"/>
    <property type="project" value="TreeGrafter"/>
</dbReference>
<dbReference type="AlphaFoldDB" id="A0A0F2LS71"/>
<evidence type="ECO:0000313" key="6">
    <source>
        <dbReference type="EMBL" id="KJR80363.1"/>
    </source>
</evidence>
<evidence type="ECO:0000256" key="2">
    <source>
        <dbReference type="ARBA" id="ARBA00023163"/>
    </source>
</evidence>
<feature type="signal peptide" evidence="4">
    <location>
        <begin position="1"/>
        <end position="22"/>
    </location>
</feature>
<dbReference type="SMART" id="SM00531">
    <property type="entry name" value="TFIIE"/>
    <property type="match status" value="1"/>
</dbReference>
<dbReference type="KEGG" id="ssck:SPSK_05056"/>
<keyword evidence="4" id="KW-0732">Signal</keyword>
<feature type="compositionally biased region" description="Low complexity" evidence="3">
    <location>
        <begin position="495"/>
        <end position="504"/>
    </location>
</feature>
<dbReference type="GO" id="GO:0003743">
    <property type="term" value="F:translation initiation factor activity"/>
    <property type="evidence" value="ECO:0007669"/>
    <property type="project" value="UniProtKB-KW"/>
</dbReference>